<proteinExistence type="inferred from homology"/>
<dbReference type="InterPro" id="IPR003770">
    <property type="entry name" value="MLTG-like"/>
</dbReference>
<dbReference type="Proteomes" id="UP000440004">
    <property type="component" value="Unassembled WGS sequence"/>
</dbReference>
<keyword evidence="3 7" id="KW-1133">Transmembrane helix</keyword>
<gene>
    <name evidence="7 8" type="primary">mltG</name>
    <name evidence="8" type="ORF">GC105_13350</name>
</gene>
<evidence type="ECO:0000256" key="2">
    <source>
        <dbReference type="ARBA" id="ARBA00022692"/>
    </source>
</evidence>
<dbReference type="PANTHER" id="PTHR30518:SF2">
    <property type="entry name" value="ENDOLYTIC MUREIN TRANSGLYCOSYLASE"/>
    <property type="match status" value="1"/>
</dbReference>
<keyword evidence="6 7" id="KW-0961">Cell wall biogenesis/degradation</keyword>
<evidence type="ECO:0000256" key="6">
    <source>
        <dbReference type="ARBA" id="ARBA00023316"/>
    </source>
</evidence>
<keyword evidence="2 7" id="KW-0812">Transmembrane</keyword>
<dbReference type="Gene3D" id="3.30.1490.480">
    <property type="entry name" value="Endolytic murein transglycosylase"/>
    <property type="match status" value="1"/>
</dbReference>
<dbReference type="AlphaFoldDB" id="A0A6A7KBP1"/>
<dbReference type="EC" id="4.2.2.29" evidence="7"/>
<dbReference type="NCBIfam" id="TIGR00247">
    <property type="entry name" value="endolytic transglycosylase MltG"/>
    <property type="match status" value="1"/>
</dbReference>
<feature type="transmembrane region" description="Helical" evidence="7">
    <location>
        <begin position="12"/>
        <end position="33"/>
    </location>
</feature>
<comment type="function">
    <text evidence="7">Functions as a peptidoglycan terminase that cleaves nascent peptidoglycan strands endolytically to terminate their elongation.</text>
</comment>
<keyword evidence="5 7" id="KW-0456">Lyase</keyword>
<evidence type="ECO:0000256" key="4">
    <source>
        <dbReference type="ARBA" id="ARBA00023136"/>
    </source>
</evidence>
<dbReference type="PANTHER" id="PTHR30518">
    <property type="entry name" value="ENDOLYTIC MUREIN TRANSGLYCOSYLASE"/>
    <property type="match status" value="1"/>
</dbReference>
<evidence type="ECO:0000256" key="1">
    <source>
        <dbReference type="ARBA" id="ARBA00022475"/>
    </source>
</evidence>
<evidence type="ECO:0000256" key="3">
    <source>
        <dbReference type="ARBA" id="ARBA00022989"/>
    </source>
</evidence>
<dbReference type="Pfam" id="PF02618">
    <property type="entry name" value="YceG"/>
    <property type="match status" value="1"/>
</dbReference>
<keyword evidence="4 7" id="KW-0472">Membrane</keyword>
<comment type="subcellular location">
    <subcellularLocation>
        <location evidence="7">Cell membrane</location>
        <topology evidence="7">Single-pass membrane protein</topology>
    </subcellularLocation>
</comment>
<dbReference type="GO" id="GO:0009252">
    <property type="term" value="P:peptidoglycan biosynthetic process"/>
    <property type="evidence" value="ECO:0007669"/>
    <property type="project" value="UniProtKB-UniRule"/>
</dbReference>
<evidence type="ECO:0000256" key="7">
    <source>
        <dbReference type="HAMAP-Rule" id="MF_02065"/>
    </source>
</evidence>
<feature type="site" description="Important for catalytic activity" evidence="7">
    <location>
        <position position="237"/>
    </location>
</feature>
<comment type="caution">
    <text evidence="8">The sequence shown here is derived from an EMBL/GenBank/DDBJ whole genome shotgun (WGS) entry which is preliminary data.</text>
</comment>
<dbReference type="GO" id="GO:0008932">
    <property type="term" value="F:lytic endotransglycosylase activity"/>
    <property type="evidence" value="ECO:0007669"/>
    <property type="project" value="UniProtKB-UniRule"/>
</dbReference>
<dbReference type="GO" id="GO:0071555">
    <property type="term" value="P:cell wall organization"/>
    <property type="evidence" value="ECO:0007669"/>
    <property type="project" value="UniProtKB-KW"/>
</dbReference>
<evidence type="ECO:0000256" key="5">
    <source>
        <dbReference type="ARBA" id="ARBA00023239"/>
    </source>
</evidence>
<protein>
    <recommendedName>
        <fullName evidence="7">Endolytic murein transglycosylase</fullName>
        <ecNumber evidence="7">4.2.2.29</ecNumber>
    </recommendedName>
    <alternativeName>
        <fullName evidence="7">Peptidoglycan lytic transglycosylase</fullName>
    </alternativeName>
    <alternativeName>
        <fullName evidence="7">Peptidoglycan polymerization terminase</fullName>
    </alternativeName>
</protein>
<comment type="similarity">
    <text evidence="7">Belongs to the transglycosylase MltG family.</text>
</comment>
<evidence type="ECO:0000313" key="8">
    <source>
        <dbReference type="EMBL" id="MPW26772.1"/>
    </source>
</evidence>
<keyword evidence="9" id="KW-1185">Reference proteome</keyword>
<accession>A0A6A7KBP1</accession>
<keyword evidence="1 7" id="KW-1003">Cell membrane</keyword>
<evidence type="ECO:0000313" key="9">
    <source>
        <dbReference type="Proteomes" id="UP000440004"/>
    </source>
</evidence>
<dbReference type="GO" id="GO:0005886">
    <property type="term" value="C:plasma membrane"/>
    <property type="evidence" value="ECO:0007669"/>
    <property type="project" value="UniProtKB-SubCell"/>
</dbReference>
<reference evidence="8 9" key="1">
    <citation type="submission" date="2019-10" db="EMBL/GenBank/DDBJ databases">
        <title>Alkalibaculum tamaniensis sp.nov., a new alkaliphilic acetogen, isolated on methoxylated aromatics from a mud volcano.</title>
        <authorList>
            <person name="Khomyakova M.A."/>
            <person name="Merkel A.Y."/>
            <person name="Bonch-Osmolovskaya E.A."/>
            <person name="Slobodkin A.I."/>
        </authorList>
    </citation>
    <scope>NUCLEOTIDE SEQUENCE [LARGE SCALE GENOMIC DNA]</scope>
    <source>
        <strain evidence="8 9">M08DMB</strain>
    </source>
</reference>
<dbReference type="EMBL" id="WHNX01000027">
    <property type="protein sequence ID" value="MPW26772.1"/>
    <property type="molecule type" value="Genomic_DNA"/>
</dbReference>
<name>A0A6A7KBP1_9FIRM</name>
<dbReference type="HAMAP" id="MF_02065">
    <property type="entry name" value="MltG"/>
    <property type="match status" value="1"/>
</dbReference>
<comment type="catalytic activity">
    <reaction evidence="7">
        <text>a peptidoglycan chain = a peptidoglycan chain with N-acetyl-1,6-anhydromuramyl-[peptide] at the reducing end + a peptidoglycan chain with N-acetylglucosamine at the non-reducing end.</text>
        <dbReference type="EC" id="4.2.2.29"/>
    </reaction>
</comment>
<organism evidence="8 9">
    <name type="scientific">Alkalibaculum sporogenes</name>
    <dbReference type="NCBI Taxonomy" id="2655001"/>
    <lineage>
        <taxon>Bacteria</taxon>
        <taxon>Bacillati</taxon>
        <taxon>Bacillota</taxon>
        <taxon>Clostridia</taxon>
        <taxon>Eubacteriales</taxon>
        <taxon>Eubacteriaceae</taxon>
        <taxon>Alkalibaculum</taxon>
    </lineage>
</organism>
<sequence>MRCRFMIVKSRILLVVIVFSFILGSFILLYSFLLTPVNRNNEQALFEITSGKSIGDIAIDLKAQGLIKSVNAFKLHVKLHDIYNLKMGTYELTDSMSAKEIANKIQLGDVIYPNKVKITFPEGLTLLEMANILSEQMDYSTEYIINAWNHPKFLEEVISNFSYITEDIKNTGISYPLNGYLFPETYIFPNKNIPPEDVAWIMLSKMESVLSEYSYLIDNQDLSIHELLTLASIIEYEAMIDEDRPLISGVFHNRLNINMKLDSCATLQMALGVHKEIYNNLDTQIDSPYNTYLTSGLPIGPGNSPGMKSIVAALKPTKHSYYYFLSDIYGDNTVYYSETIDQHNLYKNKYLK</sequence>